<evidence type="ECO:0000256" key="7">
    <source>
        <dbReference type="PROSITE-ProRule" id="PRU00283"/>
    </source>
</evidence>
<keyword evidence="10" id="KW-1185">Reference proteome</keyword>
<keyword evidence="5 7" id="KW-0505">Motor protein</keyword>
<protein>
    <recommendedName>
        <fullName evidence="8">Kinesin motor domain-containing protein</fullName>
    </recommendedName>
</protein>
<evidence type="ECO:0000259" key="8">
    <source>
        <dbReference type="PROSITE" id="PS50067"/>
    </source>
</evidence>
<dbReference type="PROSITE" id="PS50067">
    <property type="entry name" value="KINESIN_MOTOR_2"/>
    <property type="match status" value="1"/>
</dbReference>
<evidence type="ECO:0000256" key="4">
    <source>
        <dbReference type="ARBA" id="ARBA00022840"/>
    </source>
</evidence>
<evidence type="ECO:0000313" key="9">
    <source>
        <dbReference type="EMBL" id="VDM85564.1"/>
    </source>
</evidence>
<dbReference type="GO" id="GO:0051231">
    <property type="term" value="P:spindle elongation"/>
    <property type="evidence" value="ECO:0007669"/>
    <property type="project" value="TreeGrafter"/>
</dbReference>
<dbReference type="Pfam" id="PF00225">
    <property type="entry name" value="Kinesin"/>
    <property type="match status" value="1"/>
</dbReference>
<evidence type="ECO:0000256" key="2">
    <source>
        <dbReference type="ARBA" id="ARBA00022490"/>
    </source>
</evidence>
<dbReference type="EMBL" id="UYYB01142018">
    <property type="protein sequence ID" value="VDM85564.1"/>
    <property type="molecule type" value="Genomic_DNA"/>
</dbReference>
<evidence type="ECO:0000256" key="6">
    <source>
        <dbReference type="ARBA" id="ARBA00023212"/>
    </source>
</evidence>
<dbReference type="GO" id="GO:0090307">
    <property type="term" value="P:mitotic spindle assembly"/>
    <property type="evidence" value="ECO:0007669"/>
    <property type="project" value="TreeGrafter"/>
</dbReference>
<evidence type="ECO:0000256" key="5">
    <source>
        <dbReference type="ARBA" id="ARBA00023175"/>
    </source>
</evidence>
<comment type="subcellular location">
    <subcellularLocation>
        <location evidence="1">Cytoplasm</location>
        <location evidence="1">Cytoskeleton</location>
    </subcellularLocation>
</comment>
<dbReference type="InterPro" id="IPR036961">
    <property type="entry name" value="Kinesin_motor_dom_sf"/>
</dbReference>
<dbReference type="GO" id="GO:0008017">
    <property type="term" value="F:microtubule binding"/>
    <property type="evidence" value="ECO:0007669"/>
    <property type="project" value="InterPro"/>
</dbReference>
<keyword evidence="2" id="KW-0963">Cytoplasm</keyword>
<dbReference type="SUPFAM" id="SSF52540">
    <property type="entry name" value="P-loop containing nucleoside triphosphate hydrolases"/>
    <property type="match status" value="1"/>
</dbReference>
<dbReference type="GO" id="GO:0007018">
    <property type="term" value="P:microtubule-based movement"/>
    <property type="evidence" value="ECO:0007669"/>
    <property type="project" value="InterPro"/>
</dbReference>
<evidence type="ECO:0000256" key="1">
    <source>
        <dbReference type="ARBA" id="ARBA00004245"/>
    </source>
</evidence>
<dbReference type="GO" id="GO:0072686">
    <property type="term" value="C:mitotic spindle"/>
    <property type="evidence" value="ECO:0007669"/>
    <property type="project" value="TreeGrafter"/>
</dbReference>
<feature type="binding site" evidence="7">
    <location>
        <begin position="21"/>
        <end position="28"/>
    </location>
    <ligand>
        <name>ATP</name>
        <dbReference type="ChEBI" id="CHEBI:30616"/>
    </ligand>
</feature>
<dbReference type="InterPro" id="IPR047149">
    <property type="entry name" value="KIF11-like"/>
</dbReference>
<name>A0A3P7K2L1_STRVU</name>
<dbReference type="GO" id="GO:0008574">
    <property type="term" value="F:plus-end-directed microtubule motor activity"/>
    <property type="evidence" value="ECO:0007669"/>
    <property type="project" value="TreeGrafter"/>
</dbReference>
<accession>A0A3P7K2L1</accession>
<dbReference type="Proteomes" id="UP000270094">
    <property type="component" value="Unassembled WGS sequence"/>
</dbReference>
<dbReference type="GO" id="GO:0005876">
    <property type="term" value="C:spindle microtubule"/>
    <property type="evidence" value="ECO:0007669"/>
    <property type="project" value="TreeGrafter"/>
</dbReference>
<organism evidence="9 10">
    <name type="scientific">Strongylus vulgaris</name>
    <name type="common">Blood worm</name>
    <dbReference type="NCBI Taxonomy" id="40348"/>
    <lineage>
        <taxon>Eukaryota</taxon>
        <taxon>Metazoa</taxon>
        <taxon>Ecdysozoa</taxon>
        <taxon>Nematoda</taxon>
        <taxon>Chromadorea</taxon>
        <taxon>Rhabditida</taxon>
        <taxon>Rhabditina</taxon>
        <taxon>Rhabditomorpha</taxon>
        <taxon>Strongyloidea</taxon>
        <taxon>Strongylidae</taxon>
        <taxon>Strongylus</taxon>
    </lineage>
</organism>
<keyword evidence="3 7" id="KW-0547">Nucleotide-binding</keyword>
<sequence>MVSTQVERVLAGYNCTLFAYGQTGTGKTYTMEGGSGENGSYKDDPTTGIIPRAVEHIFEE</sequence>
<reference evidence="9 10" key="1">
    <citation type="submission" date="2018-11" db="EMBL/GenBank/DDBJ databases">
        <authorList>
            <consortium name="Pathogen Informatics"/>
        </authorList>
    </citation>
    <scope>NUCLEOTIDE SEQUENCE [LARGE SCALE GENOMIC DNA]</scope>
</reference>
<comment type="similarity">
    <text evidence="7">Belongs to the TRAFAC class myosin-kinesin ATPase superfamily. Kinesin family.</text>
</comment>
<feature type="non-terminal residue" evidence="9">
    <location>
        <position position="60"/>
    </location>
</feature>
<dbReference type="AlphaFoldDB" id="A0A3P7K2L1"/>
<keyword evidence="4 7" id="KW-0067">ATP-binding</keyword>
<evidence type="ECO:0000313" key="10">
    <source>
        <dbReference type="Proteomes" id="UP000270094"/>
    </source>
</evidence>
<dbReference type="Gene3D" id="3.40.850.10">
    <property type="entry name" value="Kinesin motor domain"/>
    <property type="match status" value="1"/>
</dbReference>
<gene>
    <name evidence="9" type="ORF">SVUK_LOCUS20562</name>
</gene>
<dbReference type="GO" id="GO:0005634">
    <property type="term" value="C:nucleus"/>
    <property type="evidence" value="ECO:0007669"/>
    <property type="project" value="TreeGrafter"/>
</dbReference>
<evidence type="ECO:0000256" key="3">
    <source>
        <dbReference type="ARBA" id="ARBA00022741"/>
    </source>
</evidence>
<dbReference type="InterPro" id="IPR027417">
    <property type="entry name" value="P-loop_NTPase"/>
</dbReference>
<proteinExistence type="inferred from homology"/>
<dbReference type="GO" id="GO:0005524">
    <property type="term" value="F:ATP binding"/>
    <property type="evidence" value="ECO:0007669"/>
    <property type="project" value="UniProtKB-UniRule"/>
</dbReference>
<dbReference type="OrthoDB" id="3176171at2759"/>
<dbReference type="InterPro" id="IPR001752">
    <property type="entry name" value="Kinesin_motor_dom"/>
</dbReference>
<dbReference type="PANTHER" id="PTHR47970">
    <property type="entry name" value="KINESIN-LIKE PROTEIN KIF11"/>
    <property type="match status" value="1"/>
</dbReference>
<feature type="domain" description="Kinesin motor" evidence="8">
    <location>
        <begin position="1"/>
        <end position="60"/>
    </location>
</feature>
<keyword evidence="6" id="KW-0206">Cytoskeleton</keyword>
<dbReference type="PANTHER" id="PTHR47970:SF12">
    <property type="entry name" value="KINESIN FAMILY MEMBER 11"/>
    <property type="match status" value="1"/>
</dbReference>